<dbReference type="Gene3D" id="3.30.450.40">
    <property type="match status" value="1"/>
</dbReference>
<name>A0ABR5N5E5_BRECH</name>
<proteinExistence type="predicted"/>
<keyword evidence="1" id="KW-0472">Membrane</keyword>
<evidence type="ECO:0000313" key="4">
    <source>
        <dbReference type="Proteomes" id="UP000051063"/>
    </source>
</evidence>
<dbReference type="SUPFAM" id="SSF55781">
    <property type="entry name" value="GAF domain-like"/>
    <property type="match status" value="1"/>
</dbReference>
<gene>
    <name evidence="3" type="ORF">AN963_12590</name>
</gene>
<organism evidence="3 4">
    <name type="scientific">Brevibacillus choshinensis</name>
    <dbReference type="NCBI Taxonomy" id="54911"/>
    <lineage>
        <taxon>Bacteria</taxon>
        <taxon>Bacillati</taxon>
        <taxon>Bacillota</taxon>
        <taxon>Bacilli</taxon>
        <taxon>Bacillales</taxon>
        <taxon>Paenibacillaceae</taxon>
        <taxon>Brevibacillus</taxon>
    </lineage>
</organism>
<comment type="caution">
    <text evidence="3">The sequence shown here is derived from an EMBL/GenBank/DDBJ whole genome shotgun (WGS) entry which is preliminary data.</text>
</comment>
<keyword evidence="4" id="KW-1185">Reference proteome</keyword>
<dbReference type="Proteomes" id="UP000051063">
    <property type="component" value="Unassembled WGS sequence"/>
</dbReference>
<evidence type="ECO:0000259" key="2">
    <source>
        <dbReference type="Pfam" id="PF01590"/>
    </source>
</evidence>
<feature type="transmembrane region" description="Helical" evidence="1">
    <location>
        <begin position="21"/>
        <end position="43"/>
    </location>
</feature>
<keyword evidence="1" id="KW-1133">Transmembrane helix</keyword>
<dbReference type="Pfam" id="PF01590">
    <property type="entry name" value="GAF"/>
    <property type="match status" value="1"/>
</dbReference>
<accession>A0ABR5N5E5</accession>
<sequence>MDKIAEEIGKGISEAIGKVPWALPIIAALVILGFILFIIMTIWRLKKGSEVSIAGVLTIKPNETVEQLKKDFESLNEDDKQKTQILKLLNQLTIEIANVICNTTNEEFLETRRSIYEYLLPGIGIVLTKQKGNNHRVAIFVQEVDTLRIHQGIGYSTEGKRNLRLSMDSSAGHSFTTGEIYSSGDVLSAGNRFKTHPKASKQYRSLICVPIKCGNHILGVLSVDGEEPNSFTKDDEDYLTYLANSLYILLHFEMFMEIVIESGKGGEIDGTLSS</sequence>
<keyword evidence="1" id="KW-0812">Transmembrane</keyword>
<evidence type="ECO:0000313" key="3">
    <source>
        <dbReference type="EMBL" id="KQL45862.1"/>
    </source>
</evidence>
<protein>
    <recommendedName>
        <fullName evidence="2">GAF domain-containing protein</fullName>
    </recommendedName>
</protein>
<dbReference type="InterPro" id="IPR003018">
    <property type="entry name" value="GAF"/>
</dbReference>
<dbReference type="RefSeq" id="WP_055744930.1">
    <property type="nucleotide sequence ID" value="NZ_LJJB01000010.1"/>
</dbReference>
<dbReference type="InterPro" id="IPR029016">
    <property type="entry name" value="GAF-like_dom_sf"/>
</dbReference>
<evidence type="ECO:0000256" key="1">
    <source>
        <dbReference type="SAM" id="Phobius"/>
    </source>
</evidence>
<reference evidence="3 4" key="1">
    <citation type="submission" date="2015-09" db="EMBL/GenBank/DDBJ databases">
        <title>Genome sequencing project for genomic taxonomy and phylogenomics of Bacillus-like bacteria.</title>
        <authorList>
            <person name="Liu B."/>
            <person name="Wang J."/>
            <person name="Zhu Y."/>
            <person name="Liu G."/>
            <person name="Chen Q."/>
            <person name="Chen Z."/>
            <person name="Lan J."/>
            <person name="Che J."/>
            <person name="Ge C."/>
            <person name="Shi H."/>
            <person name="Pan Z."/>
            <person name="Liu X."/>
        </authorList>
    </citation>
    <scope>NUCLEOTIDE SEQUENCE [LARGE SCALE GENOMIC DNA]</scope>
    <source>
        <strain evidence="3 4">DSM 8552</strain>
    </source>
</reference>
<feature type="domain" description="GAF" evidence="2">
    <location>
        <begin position="135"/>
        <end position="246"/>
    </location>
</feature>
<dbReference type="EMBL" id="LJJB01000010">
    <property type="protein sequence ID" value="KQL45862.1"/>
    <property type="molecule type" value="Genomic_DNA"/>
</dbReference>